<evidence type="ECO:0000256" key="2">
    <source>
        <dbReference type="SAM" id="MobiDB-lite"/>
    </source>
</evidence>
<feature type="region of interest" description="Disordered" evidence="2">
    <location>
        <begin position="38"/>
        <end position="57"/>
    </location>
</feature>
<dbReference type="CDD" id="cd01144">
    <property type="entry name" value="BtuF"/>
    <property type="match status" value="1"/>
</dbReference>
<gene>
    <name evidence="5" type="ORF">CAL29_28295</name>
</gene>
<feature type="domain" description="Fe/B12 periplasmic-binding" evidence="4">
    <location>
        <begin position="72"/>
        <end position="321"/>
    </location>
</feature>
<dbReference type="EMBL" id="NEVM01000005">
    <property type="protein sequence ID" value="OZI31772.1"/>
    <property type="molecule type" value="Genomic_DNA"/>
</dbReference>
<comment type="caution">
    <text evidence="5">The sequence shown here is derived from an EMBL/GenBank/DDBJ whole genome shotgun (WGS) entry which is preliminary data.</text>
</comment>
<name>A0A261S497_9BORD</name>
<dbReference type="Pfam" id="PF01497">
    <property type="entry name" value="Peripla_BP_2"/>
    <property type="match status" value="1"/>
</dbReference>
<evidence type="ECO:0000256" key="3">
    <source>
        <dbReference type="SAM" id="SignalP"/>
    </source>
</evidence>
<sequence>MRRIPFIAAPLRLPARRGALLAGLLAATLATTACNAAPQDSQADAAPSASAGPITVTDDQGRDVTLARPARRVITLAPHATELVYAAGAGDAMAGTIAGSDFPEAARQVPSIGDGTQPNVERVAALRPDLVIAWLPGATEPLMPTLKTLGVPVFFSDPRTLAAIPDEVETLGRLLGTETAAAKEAASLRARLAKLAERYRGRPPVRVFIQAGSNPLYTLNKRSIVNDAIRICGGVNIFADAPATAPQVGLETVMAERPDAVVSGVSGIEDLRALASAWKQTRLPAALAGHVYGVDADMLYRPGPRLVDAAEALCQVLDQARAPVPARR</sequence>
<dbReference type="NCBIfam" id="NF038402">
    <property type="entry name" value="TroA_like"/>
    <property type="match status" value="1"/>
</dbReference>
<accession>A0A261S497</accession>
<dbReference type="PANTHER" id="PTHR30535:SF34">
    <property type="entry name" value="MOLYBDATE-BINDING PROTEIN MOLA"/>
    <property type="match status" value="1"/>
</dbReference>
<proteinExistence type="predicted"/>
<evidence type="ECO:0000259" key="4">
    <source>
        <dbReference type="PROSITE" id="PS50983"/>
    </source>
</evidence>
<keyword evidence="6" id="KW-1185">Reference proteome</keyword>
<dbReference type="InterPro" id="IPR002491">
    <property type="entry name" value="ABC_transptr_periplasmic_BD"/>
</dbReference>
<dbReference type="PANTHER" id="PTHR30535">
    <property type="entry name" value="VITAMIN B12-BINDING PROTEIN"/>
    <property type="match status" value="1"/>
</dbReference>
<dbReference type="OrthoDB" id="6495095at2"/>
<evidence type="ECO:0000313" key="5">
    <source>
        <dbReference type="EMBL" id="OZI31772.1"/>
    </source>
</evidence>
<organism evidence="5 6">
    <name type="scientific">Bordetella genomosp. 10</name>
    <dbReference type="NCBI Taxonomy" id="1416804"/>
    <lineage>
        <taxon>Bacteria</taxon>
        <taxon>Pseudomonadati</taxon>
        <taxon>Pseudomonadota</taxon>
        <taxon>Betaproteobacteria</taxon>
        <taxon>Burkholderiales</taxon>
        <taxon>Alcaligenaceae</taxon>
        <taxon>Bordetella</taxon>
    </lineage>
</organism>
<dbReference type="InterPro" id="IPR054828">
    <property type="entry name" value="Vit_B12_bind_prot"/>
</dbReference>
<dbReference type="InterPro" id="IPR050902">
    <property type="entry name" value="ABC_Transporter_SBP"/>
</dbReference>
<dbReference type="Gene3D" id="3.40.50.1980">
    <property type="entry name" value="Nitrogenase molybdenum iron protein domain"/>
    <property type="match status" value="2"/>
</dbReference>
<reference evidence="6" key="1">
    <citation type="submission" date="2017-05" db="EMBL/GenBank/DDBJ databases">
        <title>Complete and WGS of Bordetella genogroups.</title>
        <authorList>
            <person name="Spilker T."/>
            <person name="Lipuma J."/>
        </authorList>
    </citation>
    <scope>NUCLEOTIDE SEQUENCE [LARGE SCALE GENOMIC DNA]</scope>
    <source>
        <strain evidence="6">AU16122</strain>
    </source>
</reference>
<protein>
    <submittedName>
        <fullName evidence="5">Cobalamin-binding protein</fullName>
    </submittedName>
</protein>
<dbReference type="PROSITE" id="PS50983">
    <property type="entry name" value="FE_B12_PBP"/>
    <property type="match status" value="1"/>
</dbReference>
<keyword evidence="1 3" id="KW-0732">Signal</keyword>
<dbReference type="Proteomes" id="UP000216020">
    <property type="component" value="Unassembled WGS sequence"/>
</dbReference>
<dbReference type="SUPFAM" id="SSF53807">
    <property type="entry name" value="Helical backbone' metal receptor"/>
    <property type="match status" value="1"/>
</dbReference>
<evidence type="ECO:0000313" key="6">
    <source>
        <dbReference type="Proteomes" id="UP000216020"/>
    </source>
</evidence>
<feature type="compositionally biased region" description="Low complexity" evidence="2">
    <location>
        <begin position="38"/>
        <end position="51"/>
    </location>
</feature>
<dbReference type="PROSITE" id="PS51257">
    <property type="entry name" value="PROKAR_LIPOPROTEIN"/>
    <property type="match status" value="1"/>
</dbReference>
<dbReference type="AlphaFoldDB" id="A0A261S497"/>
<evidence type="ECO:0000256" key="1">
    <source>
        <dbReference type="ARBA" id="ARBA00022729"/>
    </source>
</evidence>
<feature type="chain" id="PRO_5011994815" evidence="3">
    <location>
        <begin position="37"/>
        <end position="328"/>
    </location>
</feature>
<feature type="signal peptide" evidence="3">
    <location>
        <begin position="1"/>
        <end position="36"/>
    </location>
</feature>